<sequence length="364" mass="41659">MSTSPSDFLFPTAINAHRWTRGQVPRYYERLAEHRKMKDYRRKSDSKRPVWEPAPKGTTVDLANIETGPSSEEDAMNSLLRQGCHWPPKHYRKDHECRIPGLRLQALRQIKRWEKSRPVLQLMMEKLPDELNLLIMQHVVLDTQQHMHFKKDDTPLLLTEQANSLLGGWEGIDPLIPLAEQAILENSIIKCDVEFQRAATGSEKIAVLPTLIQILPQPLRHLQLQIRFEIPAGRQKYPSAIYTATSGMASLCAQLPGLRSLHLLMLIDLNHAPRDPHRGSGPPILRSCRKGFSGESTFLQAIADLVDAARTARPSVTTTIEIKYEHEYQWYSPPVWKPLPEVMYVEADIRPATDVVREAEIKWE</sequence>
<dbReference type="KEGG" id="ffu:CLAFUR5_13116"/>
<dbReference type="EMBL" id="CP090173">
    <property type="protein sequence ID" value="UJO23343.1"/>
    <property type="molecule type" value="Genomic_DNA"/>
</dbReference>
<dbReference type="RefSeq" id="XP_047767709.1">
    <property type="nucleotide sequence ID" value="XM_047912264.1"/>
</dbReference>
<evidence type="ECO:0000313" key="3">
    <source>
        <dbReference type="Proteomes" id="UP000756132"/>
    </source>
</evidence>
<dbReference type="AlphaFoldDB" id="A0A9Q8PJ05"/>
<feature type="region of interest" description="Disordered" evidence="1">
    <location>
        <begin position="39"/>
        <end position="61"/>
    </location>
</feature>
<evidence type="ECO:0000256" key="1">
    <source>
        <dbReference type="SAM" id="MobiDB-lite"/>
    </source>
</evidence>
<accession>A0A9Q8PJ05</accession>
<organism evidence="2 3">
    <name type="scientific">Passalora fulva</name>
    <name type="common">Tomato leaf mold</name>
    <name type="synonym">Cladosporium fulvum</name>
    <dbReference type="NCBI Taxonomy" id="5499"/>
    <lineage>
        <taxon>Eukaryota</taxon>
        <taxon>Fungi</taxon>
        <taxon>Dikarya</taxon>
        <taxon>Ascomycota</taxon>
        <taxon>Pezizomycotina</taxon>
        <taxon>Dothideomycetes</taxon>
        <taxon>Dothideomycetidae</taxon>
        <taxon>Mycosphaerellales</taxon>
        <taxon>Mycosphaerellaceae</taxon>
        <taxon>Fulvia</taxon>
    </lineage>
</organism>
<gene>
    <name evidence="2" type="ORF">CLAFUR5_13116</name>
</gene>
<feature type="compositionally biased region" description="Basic and acidic residues" evidence="1">
    <location>
        <begin position="39"/>
        <end position="50"/>
    </location>
</feature>
<reference evidence="2" key="1">
    <citation type="submission" date="2021-12" db="EMBL/GenBank/DDBJ databases">
        <authorList>
            <person name="Zaccaron A."/>
            <person name="Stergiopoulos I."/>
        </authorList>
    </citation>
    <scope>NUCLEOTIDE SEQUENCE</scope>
    <source>
        <strain evidence="2">Race5_Kim</strain>
    </source>
</reference>
<reference evidence="2" key="2">
    <citation type="journal article" date="2022" name="Microb. Genom.">
        <title>A chromosome-scale genome assembly of the tomato pathogen Cladosporium fulvum reveals a compartmentalized genome architecture and the presence of a dispensable chromosome.</title>
        <authorList>
            <person name="Zaccaron A.Z."/>
            <person name="Chen L.H."/>
            <person name="Samaras A."/>
            <person name="Stergiopoulos I."/>
        </authorList>
    </citation>
    <scope>NUCLEOTIDE SEQUENCE</scope>
    <source>
        <strain evidence="2">Race5_Kim</strain>
    </source>
</reference>
<proteinExistence type="predicted"/>
<name>A0A9Q8PJ05_PASFU</name>
<dbReference type="GeneID" id="71992994"/>
<keyword evidence="3" id="KW-1185">Reference proteome</keyword>
<protein>
    <submittedName>
        <fullName evidence="2">Uncharacterized protein</fullName>
    </submittedName>
</protein>
<evidence type="ECO:0000313" key="2">
    <source>
        <dbReference type="EMBL" id="UJO23343.1"/>
    </source>
</evidence>
<dbReference type="OrthoDB" id="3633413at2759"/>
<dbReference type="Proteomes" id="UP000756132">
    <property type="component" value="Chromosome 11"/>
</dbReference>